<reference evidence="1" key="3">
    <citation type="submission" date="2022-06" db="UniProtKB">
        <authorList>
            <consortium name="EnsemblPlants"/>
        </authorList>
    </citation>
    <scope>IDENTIFICATION</scope>
</reference>
<protein>
    <submittedName>
        <fullName evidence="1">Uncharacterized protein</fullName>
    </submittedName>
</protein>
<organism evidence="1 2">
    <name type="scientific">Triticum urartu</name>
    <name type="common">Red wild einkorn</name>
    <name type="synonym">Crithodium urartu</name>
    <dbReference type="NCBI Taxonomy" id="4572"/>
    <lineage>
        <taxon>Eukaryota</taxon>
        <taxon>Viridiplantae</taxon>
        <taxon>Streptophyta</taxon>
        <taxon>Embryophyta</taxon>
        <taxon>Tracheophyta</taxon>
        <taxon>Spermatophyta</taxon>
        <taxon>Magnoliopsida</taxon>
        <taxon>Liliopsida</taxon>
        <taxon>Poales</taxon>
        <taxon>Poaceae</taxon>
        <taxon>BOP clade</taxon>
        <taxon>Pooideae</taxon>
        <taxon>Triticodae</taxon>
        <taxon>Triticeae</taxon>
        <taxon>Triticinae</taxon>
        <taxon>Triticum</taxon>
    </lineage>
</organism>
<dbReference type="Gramene" id="TuG1812G0700004927.01.T02">
    <property type="protein sequence ID" value="TuG1812G0700004927.01.T02"/>
    <property type="gene ID" value="TuG1812G0700004927.01"/>
</dbReference>
<name>A0A8R7V5Y1_TRIUA</name>
<evidence type="ECO:0000313" key="2">
    <source>
        <dbReference type="Proteomes" id="UP000015106"/>
    </source>
</evidence>
<sequence length="98" mass="10895">ILFTATVIFLLPPRLKRGHLLHHTISSRSFILSSALPHICSVPFLHGSHCHIKLQRSPCRTRGATAPATHGLPILQQWHGSVLGIPHKHQSRQAIQQV</sequence>
<reference evidence="1" key="2">
    <citation type="submission" date="2018-03" db="EMBL/GenBank/DDBJ databases">
        <title>The Triticum urartu genome reveals the dynamic nature of wheat genome evolution.</title>
        <authorList>
            <person name="Ling H."/>
            <person name="Ma B."/>
            <person name="Shi X."/>
            <person name="Liu H."/>
            <person name="Dong L."/>
            <person name="Sun H."/>
            <person name="Cao Y."/>
            <person name="Gao Q."/>
            <person name="Zheng S."/>
            <person name="Li Y."/>
            <person name="Yu Y."/>
            <person name="Du H."/>
            <person name="Qi M."/>
            <person name="Li Y."/>
            <person name="Yu H."/>
            <person name="Cui Y."/>
            <person name="Wang N."/>
            <person name="Chen C."/>
            <person name="Wu H."/>
            <person name="Zhao Y."/>
            <person name="Zhang J."/>
            <person name="Li Y."/>
            <person name="Zhou W."/>
            <person name="Zhang B."/>
            <person name="Hu W."/>
            <person name="Eijk M."/>
            <person name="Tang J."/>
            <person name="Witsenboer H."/>
            <person name="Zhao S."/>
            <person name="Li Z."/>
            <person name="Zhang A."/>
            <person name="Wang D."/>
            <person name="Liang C."/>
        </authorList>
    </citation>
    <scope>NUCLEOTIDE SEQUENCE [LARGE SCALE GENOMIC DNA]</scope>
    <source>
        <strain evidence="1">cv. G1812</strain>
    </source>
</reference>
<evidence type="ECO:0000313" key="1">
    <source>
        <dbReference type="EnsemblPlants" id="TuG1812G0700004927.01.T02"/>
    </source>
</evidence>
<keyword evidence="2" id="KW-1185">Reference proteome</keyword>
<dbReference type="Proteomes" id="UP000015106">
    <property type="component" value="Chromosome 7"/>
</dbReference>
<proteinExistence type="predicted"/>
<dbReference type="EnsemblPlants" id="TuG1812G0700004927.01.T02">
    <property type="protein sequence ID" value="TuG1812G0700004927.01.T02"/>
    <property type="gene ID" value="TuG1812G0700004927.01"/>
</dbReference>
<reference evidence="2" key="1">
    <citation type="journal article" date="2013" name="Nature">
        <title>Draft genome of the wheat A-genome progenitor Triticum urartu.</title>
        <authorList>
            <person name="Ling H.Q."/>
            <person name="Zhao S."/>
            <person name="Liu D."/>
            <person name="Wang J."/>
            <person name="Sun H."/>
            <person name="Zhang C."/>
            <person name="Fan H."/>
            <person name="Li D."/>
            <person name="Dong L."/>
            <person name="Tao Y."/>
            <person name="Gao C."/>
            <person name="Wu H."/>
            <person name="Li Y."/>
            <person name="Cui Y."/>
            <person name="Guo X."/>
            <person name="Zheng S."/>
            <person name="Wang B."/>
            <person name="Yu K."/>
            <person name="Liang Q."/>
            <person name="Yang W."/>
            <person name="Lou X."/>
            <person name="Chen J."/>
            <person name="Feng M."/>
            <person name="Jian J."/>
            <person name="Zhang X."/>
            <person name="Luo G."/>
            <person name="Jiang Y."/>
            <person name="Liu J."/>
            <person name="Wang Z."/>
            <person name="Sha Y."/>
            <person name="Zhang B."/>
            <person name="Wu H."/>
            <person name="Tang D."/>
            <person name="Shen Q."/>
            <person name="Xue P."/>
            <person name="Zou S."/>
            <person name="Wang X."/>
            <person name="Liu X."/>
            <person name="Wang F."/>
            <person name="Yang Y."/>
            <person name="An X."/>
            <person name="Dong Z."/>
            <person name="Zhang K."/>
            <person name="Zhang X."/>
            <person name="Luo M.C."/>
            <person name="Dvorak J."/>
            <person name="Tong Y."/>
            <person name="Wang J."/>
            <person name="Yang H."/>
            <person name="Li Z."/>
            <person name="Wang D."/>
            <person name="Zhang A."/>
            <person name="Wang J."/>
        </authorList>
    </citation>
    <scope>NUCLEOTIDE SEQUENCE</scope>
    <source>
        <strain evidence="2">cv. G1812</strain>
    </source>
</reference>
<dbReference type="AlphaFoldDB" id="A0A8R7V5Y1"/>
<accession>A0A8R7V5Y1</accession>